<reference evidence="2 3" key="1">
    <citation type="submission" date="2020-08" db="EMBL/GenBank/DDBJ databases">
        <title>Genomic Encyclopedia of Type Strains, Phase III (KMG-III): the genomes of soil and plant-associated and newly described type strains.</title>
        <authorList>
            <person name="Whitman W."/>
        </authorList>
    </citation>
    <scope>NUCLEOTIDE SEQUENCE [LARGE SCALE GENOMIC DNA]</scope>
    <source>
        <strain evidence="2 3">CECT 8577</strain>
    </source>
</reference>
<keyword evidence="3" id="KW-1185">Reference proteome</keyword>
<sequence length="203" mass="22127">MGVTRWIRRAVAGAVIMALVLVGGTALRVWYVARADERPNVDAIVVLGAAQYNGRPSEVFAHRLGQAKELYDQGVAPRIVTTGGRADGDTYSEAESGAKWLTENGVPESHTLVVPKGADTLHSMRAVSQEMRDRGWTTTVVVSDPWHSLRARTMAEDAGLEAWTSPTHSGPIVQTRETQAWYIARETAALLYHNLFAAESMSP</sequence>
<organism evidence="2 3">
    <name type="scientific">Prauserella isguenensis</name>
    <dbReference type="NCBI Taxonomy" id="1470180"/>
    <lineage>
        <taxon>Bacteria</taxon>
        <taxon>Bacillati</taxon>
        <taxon>Actinomycetota</taxon>
        <taxon>Actinomycetes</taxon>
        <taxon>Pseudonocardiales</taxon>
        <taxon>Pseudonocardiaceae</taxon>
        <taxon>Prauserella</taxon>
    </lineage>
</organism>
<dbReference type="Gene3D" id="3.40.50.620">
    <property type="entry name" value="HUPs"/>
    <property type="match status" value="1"/>
</dbReference>
<dbReference type="InterPro" id="IPR051599">
    <property type="entry name" value="Cell_Envelope_Assoc"/>
</dbReference>
<dbReference type="Proteomes" id="UP000550714">
    <property type="component" value="Unassembled WGS sequence"/>
</dbReference>
<dbReference type="GO" id="GO:0005886">
    <property type="term" value="C:plasma membrane"/>
    <property type="evidence" value="ECO:0007669"/>
    <property type="project" value="TreeGrafter"/>
</dbReference>
<evidence type="ECO:0000313" key="2">
    <source>
        <dbReference type="EMBL" id="MBB3051478.1"/>
    </source>
</evidence>
<gene>
    <name evidence="2" type="ORF">FHS23_002501</name>
</gene>
<protein>
    <submittedName>
        <fullName evidence="2">Uncharacterized SAM-binding protein YcdF (DUF218 family)</fullName>
    </submittedName>
</protein>
<evidence type="ECO:0000259" key="1">
    <source>
        <dbReference type="Pfam" id="PF02698"/>
    </source>
</evidence>
<dbReference type="AlphaFoldDB" id="A0A839S0Y4"/>
<dbReference type="Pfam" id="PF02698">
    <property type="entry name" value="DUF218"/>
    <property type="match status" value="1"/>
</dbReference>
<dbReference type="PANTHER" id="PTHR30336">
    <property type="entry name" value="INNER MEMBRANE PROTEIN, PROBABLE PERMEASE"/>
    <property type="match status" value="1"/>
</dbReference>
<comment type="caution">
    <text evidence="2">The sequence shown here is derived from an EMBL/GenBank/DDBJ whole genome shotgun (WGS) entry which is preliminary data.</text>
</comment>
<proteinExistence type="predicted"/>
<dbReference type="CDD" id="cd06259">
    <property type="entry name" value="YdcF-like"/>
    <property type="match status" value="1"/>
</dbReference>
<feature type="domain" description="DUF218" evidence="1">
    <location>
        <begin position="42"/>
        <end position="188"/>
    </location>
</feature>
<dbReference type="InterPro" id="IPR003848">
    <property type="entry name" value="DUF218"/>
</dbReference>
<evidence type="ECO:0000313" key="3">
    <source>
        <dbReference type="Proteomes" id="UP000550714"/>
    </source>
</evidence>
<dbReference type="EMBL" id="JACHWU010000002">
    <property type="protein sequence ID" value="MBB3051478.1"/>
    <property type="molecule type" value="Genomic_DNA"/>
</dbReference>
<dbReference type="InterPro" id="IPR014729">
    <property type="entry name" value="Rossmann-like_a/b/a_fold"/>
</dbReference>
<dbReference type="PANTHER" id="PTHR30336:SF20">
    <property type="entry name" value="DUF218 DOMAIN-CONTAINING PROTEIN"/>
    <property type="match status" value="1"/>
</dbReference>
<name>A0A839S0Y4_9PSEU</name>
<accession>A0A839S0Y4</accession>